<gene>
    <name evidence="3" type="ORF">TRIP_B250065</name>
</gene>
<name>A0A653A4T2_UNCDX</name>
<feature type="region of interest" description="Disordered" evidence="1">
    <location>
        <begin position="177"/>
        <end position="204"/>
    </location>
</feature>
<evidence type="ECO:0000256" key="2">
    <source>
        <dbReference type="SAM" id="SignalP"/>
    </source>
</evidence>
<dbReference type="EMBL" id="UPXX01000018">
    <property type="protein sequence ID" value="VBB42948.1"/>
    <property type="molecule type" value="Genomic_DNA"/>
</dbReference>
<feature type="compositionally biased region" description="Basic and acidic residues" evidence="1">
    <location>
        <begin position="184"/>
        <end position="197"/>
    </location>
</feature>
<accession>A0A653A4T2</accession>
<protein>
    <submittedName>
        <fullName evidence="3">Uncharacterized protein</fullName>
    </submittedName>
</protein>
<sequence>MRRHAWQSSQSHPPGPSLLIAVCLCLFAMPASAGAVDLTAELASGYDSNPALTDPSEGSGFSLYAFRAGQPLSLTEALGLDLSVEGRYQDYWSVGDNYRLQADGSFTVALADGRFLPAFMGEVAAYRDALIEADERDEAMVGIRADWILSKRATLGLEQTCRWLSYRNWAMPFSGKGQGGMNGERGRSPFHPETEPPKRRRSPLQTLYPPRDNLLLSTTLDLDAFLLPSLSGRVFVEYGDLDASLDMESYREIMGGMTLSWLPVREWLVEIDAAWQRTDYNDVPETLTHVRETNHVRSAGIQISRFWRGFEFFGQAGWKSGDAPLGYASYNQVVIQCGLSFSF</sequence>
<evidence type="ECO:0000313" key="3">
    <source>
        <dbReference type="EMBL" id="VBB42948.1"/>
    </source>
</evidence>
<proteinExistence type="predicted"/>
<feature type="chain" id="PRO_5025027557" evidence="2">
    <location>
        <begin position="34"/>
        <end position="343"/>
    </location>
</feature>
<keyword evidence="2" id="KW-0732">Signal</keyword>
<feature type="signal peptide" evidence="2">
    <location>
        <begin position="1"/>
        <end position="33"/>
    </location>
</feature>
<organism evidence="3">
    <name type="scientific">Uncultured Desulfatiglans sp</name>
    <dbReference type="NCBI Taxonomy" id="1748965"/>
    <lineage>
        <taxon>Bacteria</taxon>
        <taxon>Pseudomonadati</taxon>
        <taxon>Thermodesulfobacteriota</taxon>
        <taxon>Desulfobacteria</taxon>
        <taxon>Desulfatiglandales</taxon>
        <taxon>Desulfatiglandaceae</taxon>
        <taxon>Desulfatiglans</taxon>
        <taxon>environmental samples</taxon>
    </lineage>
</organism>
<reference evidence="3" key="1">
    <citation type="submission" date="2018-07" db="EMBL/GenBank/DDBJ databases">
        <authorList>
            <consortium name="Genoscope - CEA"/>
            <person name="William W."/>
        </authorList>
    </citation>
    <scope>NUCLEOTIDE SEQUENCE</scope>
    <source>
        <strain evidence="3">IK1</strain>
    </source>
</reference>
<evidence type="ECO:0000256" key="1">
    <source>
        <dbReference type="SAM" id="MobiDB-lite"/>
    </source>
</evidence>
<dbReference type="AlphaFoldDB" id="A0A653A4T2"/>